<dbReference type="PANTHER" id="PTHR14015:SF2">
    <property type="entry name" value="OPIOID GROWTH FACTOR RECEPTOR (OGFR) CONSERVED DOMAIN-CONTAINING PROTEIN"/>
    <property type="match status" value="1"/>
</dbReference>
<evidence type="ECO:0000313" key="5">
    <source>
        <dbReference type="Proteomes" id="UP000799324"/>
    </source>
</evidence>
<dbReference type="InterPro" id="IPR039574">
    <property type="entry name" value="OGFr"/>
</dbReference>
<proteinExistence type="inferred from homology"/>
<feature type="compositionally biased region" description="Polar residues" evidence="2">
    <location>
        <begin position="114"/>
        <end position="123"/>
    </location>
</feature>
<dbReference type="OrthoDB" id="9030204at2759"/>
<feature type="region of interest" description="Disordered" evidence="2">
    <location>
        <begin position="103"/>
        <end position="142"/>
    </location>
</feature>
<reference evidence="4" key="1">
    <citation type="journal article" date="2020" name="Stud. Mycol.">
        <title>101 Dothideomycetes genomes: a test case for predicting lifestyles and emergence of pathogens.</title>
        <authorList>
            <person name="Haridas S."/>
            <person name="Albert R."/>
            <person name="Binder M."/>
            <person name="Bloem J."/>
            <person name="Labutti K."/>
            <person name="Salamov A."/>
            <person name="Andreopoulos B."/>
            <person name="Baker S."/>
            <person name="Barry K."/>
            <person name="Bills G."/>
            <person name="Bluhm B."/>
            <person name="Cannon C."/>
            <person name="Castanera R."/>
            <person name="Culley D."/>
            <person name="Daum C."/>
            <person name="Ezra D."/>
            <person name="Gonzalez J."/>
            <person name="Henrissat B."/>
            <person name="Kuo A."/>
            <person name="Liang C."/>
            <person name="Lipzen A."/>
            <person name="Lutzoni F."/>
            <person name="Magnuson J."/>
            <person name="Mondo S."/>
            <person name="Nolan M."/>
            <person name="Ohm R."/>
            <person name="Pangilinan J."/>
            <person name="Park H.-J."/>
            <person name="Ramirez L."/>
            <person name="Alfaro M."/>
            <person name="Sun H."/>
            <person name="Tritt A."/>
            <person name="Yoshinaga Y."/>
            <person name="Zwiers L.-H."/>
            <person name="Turgeon B."/>
            <person name="Goodwin S."/>
            <person name="Spatafora J."/>
            <person name="Crous P."/>
            <person name="Grigoriev I."/>
        </authorList>
    </citation>
    <scope>NUCLEOTIDE SEQUENCE</scope>
    <source>
        <strain evidence="4">CBS 122681</strain>
    </source>
</reference>
<dbReference type="AlphaFoldDB" id="A0A6A6TE70"/>
<comment type="similarity">
    <text evidence="1">Belongs to the opioid growth factor receptor family.</text>
</comment>
<feature type="domain" description="Opioid growth factor receptor (OGFr) conserved" evidence="3">
    <location>
        <begin position="11"/>
        <end position="108"/>
    </location>
</feature>
<accession>A0A6A6TE70</accession>
<dbReference type="EMBL" id="MU004323">
    <property type="protein sequence ID" value="KAF2657611.1"/>
    <property type="molecule type" value="Genomic_DNA"/>
</dbReference>
<organism evidence="4 5">
    <name type="scientific">Lophiostoma macrostomum CBS 122681</name>
    <dbReference type="NCBI Taxonomy" id="1314788"/>
    <lineage>
        <taxon>Eukaryota</taxon>
        <taxon>Fungi</taxon>
        <taxon>Dikarya</taxon>
        <taxon>Ascomycota</taxon>
        <taxon>Pezizomycotina</taxon>
        <taxon>Dothideomycetes</taxon>
        <taxon>Pleosporomycetidae</taxon>
        <taxon>Pleosporales</taxon>
        <taxon>Lophiostomataceae</taxon>
        <taxon>Lophiostoma</taxon>
    </lineage>
</organism>
<dbReference type="Proteomes" id="UP000799324">
    <property type="component" value="Unassembled WGS sequence"/>
</dbReference>
<feature type="compositionally biased region" description="Polar residues" evidence="2">
    <location>
        <begin position="131"/>
        <end position="142"/>
    </location>
</feature>
<sequence length="254" mass="28926">MAGGNSTPLLVRFYDPEVKARDPNGRTLDDILGWSDARLESCHDYIQTIFPLPEGSMFNYGAIIITREVLEAFRARADLRIRLRASFLRMLRFYGFELQEESEQTVNKEETTAPEASQKQATETGEHFTPATASATKNPQTQAKVKSLIPAARIVRGPNWAQNSRNWVVPIDHNHLRITRILRSLRVLGLQDECEAFFEALHEVVNDPNSRLGKRSMGYWRRALELPLHVAPDGTEVAWLGKWVREQEKTIGTK</sequence>
<dbReference type="Pfam" id="PF04664">
    <property type="entry name" value="OGFr_N"/>
    <property type="match status" value="1"/>
</dbReference>
<keyword evidence="5" id="KW-1185">Reference proteome</keyword>
<evidence type="ECO:0000313" key="4">
    <source>
        <dbReference type="EMBL" id="KAF2657611.1"/>
    </source>
</evidence>
<dbReference type="GO" id="GO:0016020">
    <property type="term" value="C:membrane"/>
    <property type="evidence" value="ECO:0007669"/>
    <property type="project" value="InterPro"/>
</dbReference>
<dbReference type="InterPro" id="IPR006757">
    <property type="entry name" value="OGF_rcpt"/>
</dbReference>
<gene>
    <name evidence="4" type="ORF">K491DRAFT_594714</name>
</gene>
<evidence type="ECO:0000256" key="1">
    <source>
        <dbReference type="ARBA" id="ARBA00010365"/>
    </source>
</evidence>
<dbReference type="PANTHER" id="PTHR14015">
    <property type="entry name" value="OPIOID GROWTH FACTOR RECEPTOR OGFR ZETA-TYPE OPIOID RECEPTOR"/>
    <property type="match status" value="1"/>
</dbReference>
<name>A0A6A6TE70_9PLEO</name>
<protein>
    <recommendedName>
        <fullName evidence="3">Opioid growth factor receptor (OGFr) conserved domain-containing protein</fullName>
    </recommendedName>
</protein>
<evidence type="ECO:0000256" key="2">
    <source>
        <dbReference type="SAM" id="MobiDB-lite"/>
    </source>
</evidence>
<dbReference type="GO" id="GO:0140625">
    <property type="term" value="F:opioid growth factor receptor activity"/>
    <property type="evidence" value="ECO:0007669"/>
    <property type="project" value="InterPro"/>
</dbReference>
<evidence type="ECO:0000259" key="3">
    <source>
        <dbReference type="Pfam" id="PF04664"/>
    </source>
</evidence>